<evidence type="ECO:0000313" key="1">
    <source>
        <dbReference type="EMBL" id="RRT81915.1"/>
    </source>
</evidence>
<gene>
    <name evidence="1" type="ORF">B296_00021011</name>
</gene>
<protein>
    <submittedName>
        <fullName evidence="1">Uncharacterized protein</fullName>
    </submittedName>
</protein>
<dbReference type="EMBL" id="AMZH03000796">
    <property type="protein sequence ID" value="RRT81915.1"/>
    <property type="molecule type" value="Genomic_DNA"/>
</dbReference>
<dbReference type="AlphaFoldDB" id="A0A427B0G1"/>
<sequence>MASQYTPEGLLAITRYWSSNTISAAERAYSPDLAAADIARWSSTFFDSGGYGGDMGVGWQLPESASADPSEVSLLGSSGDRAAIDRSKGGEWMRRSVCDWKERTQWVWN</sequence>
<feature type="non-terminal residue" evidence="1">
    <location>
        <position position="109"/>
    </location>
</feature>
<organism evidence="1 2">
    <name type="scientific">Ensete ventricosum</name>
    <name type="common">Abyssinian banana</name>
    <name type="synonym">Musa ensete</name>
    <dbReference type="NCBI Taxonomy" id="4639"/>
    <lineage>
        <taxon>Eukaryota</taxon>
        <taxon>Viridiplantae</taxon>
        <taxon>Streptophyta</taxon>
        <taxon>Embryophyta</taxon>
        <taxon>Tracheophyta</taxon>
        <taxon>Spermatophyta</taxon>
        <taxon>Magnoliopsida</taxon>
        <taxon>Liliopsida</taxon>
        <taxon>Zingiberales</taxon>
        <taxon>Musaceae</taxon>
        <taxon>Ensete</taxon>
    </lineage>
</organism>
<proteinExistence type="predicted"/>
<name>A0A427B0G1_ENSVE</name>
<dbReference type="Proteomes" id="UP000287651">
    <property type="component" value="Unassembled WGS sequence"/>
</dbReference>
<comment type="caution">
    <text evidence="1">The sequence shown here is derived from an EMBL/GenBank/DDBJ whole genome shotgun (WGS) entry which is preliminary data.</text>
</comment>
<accession>A0A427B0G1</accession>
<evidence type="ECO:0000313" key="2">
    <source>
        <dbReference type="Proteomes" id="UP000287651"/>
    </source>
</evidence>
<reference evidence="1 2" key="1">
    <citation type="journal article" date="2014" name="Agronomy (Basel)">
        <title>A Draft Genome Sequence for Ensete ventricosum, the Drought-Tolerant Tree Against Hunger.</title>
        <authorList>
            <person name="Harrison J."/>
            <person name="Moore K.A."/>
            <person name="Paszkiewicz K."/>
            <person name="Jones T."/>
            <person name="Grant M."/>
            <person name="Ambacheew D."/>
            <person name="Muzemil S."/>
            <person name="Studholme D.J."/>
        </authorList>
    </citation>
    <scope>NUCLEOTIDE SEQUENCE [LARGE SCALE GENOMIC DNA]</scope>
</reference>